<evidence type="ECO:0000313" key="2">
    <source>
        <dbReference type="Proteomes" id="UP000027604"/>
    </source>
</evidence>
<accession>W0VCR6</accession>
<name>W0VCR6_9BURK</name>
<dbReference type="KEGG" id="jag:GJA_4490"/>
<proteinExistence type="predicted"/>
<gene>
    <name evidence="1" type="ORF">GJA_4490</name>
</gene>
<reference evidence="1 2" key="1">
    <citation type="journal article" date="2015" name="Genome Announc.">
        <title>Genome Sequence of Mushroom Soft-Rot Pathogen Janthinobacterium agaricidamnosum.</title>
        <authorList>
            <person name="Graupner K."/>
            <person name="Lackner G."/>
            <person name="Hertweck C."/>
        </authorList>
    </citation>
    <scope>NUCLEOTIDE SEQUENCE [LARGE SCALE GENOMIC DNA]</scope>
    <source>
        <strain evidence="2">NBRC 102515 / DSM 9628</strain>
    </source>
</reference>
<organism evidence="1 2">
    <name type="scientific">Janthinobacterium agaricidamnosum NBRC 102515 = DSM 9628</name>
    <dbReference type="NCBI Taxonomy" id="1349767"/>
    <lineage>
        <taxon>Bacteria</taxon>
        <taxon>Pseudomonadati</taxon>
        <taxon>Pseudomonadota</taxon>
        <taxon>Betaproteobacteria</taxon>
        <taxon>Burkholderiales</taxon>
        <taxon>Oxalobacteraceae</taxon>
        <taxon>Janthinobacterium</taxon>
    </lineage>
</organism>
<keyword evidence="2" id="KW-1185">Reference proteome</keyword>
<dbReference type="Proteomes" id="UP000027604">
    <property type="component" value="Chromosome I"/>
</dbReference>
<dbReference type="AlphaFoldDB" id="W0VCR6"/>
<evidence type="ECO:0000313" key="1">
    <source>
        <dbReference type="EMBL" id="CDG85097.1"/>
    </source>
</evidence>
<dbReference type="HOGENOM" id="CLU_3008213_0_0_4"/>
<sequence length="56" mass="6201">MGPFFNTGSHRLELDEMWLGQYSAASGALRTDLVQDVRRSDKTSAKRAATNVSLFP</sequence>
<protein>
    <submittedName>
        <fullName evidence="1">Uncharacterized protein</fullName>
    </submittedName>
</protein>
<dbReference type="EMBL" id="HG322949">
    <property type="protein sequence ID" value="CDG85097.1"/>
    <property type="molecule type" value="Genomic_DNA"/>
</dbReference>